<evidence type="ECO:0000259" key="2">
    <source>
        <dbReference type="Pfam" id="PF24864"/>
    </source>
</evidence>
<dbReference type="InterPro" id="IPR038883">
    <property type="entry name" value="AN11006-like"/>
</dbReference>
<proteinExistence type="predicted"/>
<sequence>MHRADSPPARANAARAVANRESQGNRATRRRAAKATSATGPRRFVPLPAELRIRIYQLVFSPTITIVFRRKLPEPIQRYNSAKHWRCAAEPQSGPTSQVRYCDELPISKHIRATRRASQGHPVSLSGILFANQQIHTEAIAVLYEECNFFFERFRTARTFLRTMNKLNLESIRTLTFQLMTQVQGRAAKAKEAKEKADLGFANMCQQFVAALPKLKTLRLAVQLMEQPNHIVPDLADQGRSTFSVQQYEARFWLQAIKVFGEMEELSDVRIQFKTMSDSDLQAWFVFSSYISEVLPSTMGDAQYERVVVLFLRWHKSLHKSMGEVVRCLILGRPKEEAGKDHLVKLEQYRAYCYDPLGRVAETLESREYKELVLKYDKKTEGKKGDADMVEER</sequence>
<feature type="region of interest" description="Disordered" evidence="1">
    <location>
        <begin position="1"/>
        <end position="39"/>
    </location>
</feature>
<evidence type="ECO:0000313" key="3">
    <source>
        <dbReference type="EMBL" id="TKA59689.1"/>
    </source>
</evidence>
<name>A0A4V5NCK7_9PEZI</name>
<evidence type="ECO:0000313" key="4">
    <source>
        <dbReference type="Proteomes" id="UP000309340"/>
    </source>
</evidence>
<dbReference type="OrthoDB" id="4757095at2759"/>
<comment type="caution">
    <text evidence="3">The sequence shown here is derived from an EMBL/GenBank/DDBJ whole genome shotgun (WGS) entry which is preliminary data.</text>
</comment>
<evidence type="ECO:0000256" key="1">
    <source>
        <dbReference type="SAM" id="MobiDB-lite"/>
    </source>
</evidence>
<dbReference type="Pfam" id="PF24864">
    <property type="entry name" value="DUF7730"/>
    <property type="match status" value="1"/>
</dbReference>
<protein>
    <recommendedName>
        <fullName evidence="2">DUF7730 domain-containing protein</fullName>
    </recommendedName>
</protein>
<organism evidence="3 4">
    <name type="scientific">Friedmanniomyces simplex</name>
    <dbReference type="NCBI Taxonomy" id="329884"/>
    <lineage>
        <taxon>Eukaryota</taxon>
        <taxon>Fungi</taxon>
        <taxon>Dikarya</taxon>
        <taxon>Ascomycota</taxon>
        <taxon>Pezizomycotina</taxon>
        <taxon>Dothideomycetes</taxon>
        <taxon>Dothideomycetidae</taxon>
        <taxon>Mycosphaerellales</taxon>
        <taxon>Teratosphaeriaceae</taxon>
        <taxon>Friedmanniomyces</taxon>
    </lineage>
</organism>
<dbReference type="STRING" id="329884.A0A4V5NCK7"/>
<reference evidence="3 4" key="1">
    <citation type="submission" date="2017-03" db="EMBL/GenBank/DDBJ databases">
        <title>Genomes of endolithic fungi from Antarctica.</title>
        <authorList>
            <person name="Coleine C."/>
            <person name="Masonjones S."/>
            <person name="Stajich J.E."/>
        </authorList>
    </citation>
    <scope>NUCLEOTIDE SEQUENCE [LARGE SCALE GENOMIC DNA]</scope>
    <source>
        <strain evidence="3 4">CCFEE 5184</strain>
    </source>
</reference>
<dbReference type="PANTHER" id="PTHR42085">
    <property type="entry name" value="F-BOX DOMAIN-CONTAINING PROTEIN"/>
    <property type="match status" value="1"/>
</dbReference>
<feature type="domain" description="DUF7730" evidence="2">
    <location>
        <begin position="44"/>
        <end position="226"/>
    </location>
</feature>
<dbReference type="PANTHER" id="PTHR42085:SF1">
    <property type="entry name" value="F-BOX DOMAIN-CONTAINING PROTEIN"/>
    <property type="match status" value="1"/>
</dbReference>
<accession>A0A4V5NCK7</accession>
<dbReference type="Proteomes" id="UP000309340">
    <property type="component" value="Unassembled WGS sequence"/>
</dbReference>
<dbReference type="InterPro" id="IPR056632">
    <property type="entry name" value="DUF7730"/>
</dbReference>
<dbReference type="EMBL" id="NAJQ01001403">
    <property type="protein sequence ID" value="TKA59689.1"/>
    <property type="molecule type" value="Genomic_DNA"/>
</dbReference>
<keyword evidence="4" id="KW-1185">Reference proteome</keyword>
<gene>
    <name evidence="3" type="ORF">B0A55_12535</name>
</gene>
<dbReference type="AlphaFoldDB" id="A0A4V5NCK7"/>
<feature type="compositionally biased region" description="Low complexity" evidence="1">
    <location>
        <begin position="9"/>
        <end position="20"/>
    </location>
</feature>